<dbReference type="PANTHER" id="PTHR45661">
    <property type="entry name" value="SURFACE ANTIGEN"/>
    <property type="match status" value="1"/>
</dbReference>
<dbReference type="InterPro" id="IPR026906">
    <property type="entry name" value="LRR_5"/>
</dbReference>
<dbReference type="EMBL" id="JAPFFF010000041">
    <property type="protein sequence ID" value="KAK8841507.1"/>
    <property type="molecule type" value="Genomic_DNA"/>
</dbReference>
<evidence type="ECO:0000256" key="1">
    <source>
        <dbReference type="SAM" id="Coils"/>
    </source>
</evidence>
<evidence type="ECO:0000313" key="3">
    <source>
        <dbReference type="Proteomes" id="UP001470230"/>
    </source>
</evidence>
<dbReference type="Pfam" id="PF13306">
    <property type="entry name" value="LRR_5"/>
    <property type="match status" value="1"/>
</dbReference>
<evidence type="ECO:0000313" key="2">
    <source>
        <dbReference type="EMBL" id="KAK8841507.1"/>
    </source>
</evidence>
<comment type="caution">
    <text evidence="2">The sequence shown here is derived from an EMBL/GenBank/DDBJ whole genome shotgun (WGS) entry which is preliminary data.</text>
</comment>
<dbReference type="PANTHER" id="PTHR45661:SF3">
    <property type="entry name" value="IG-LIKE DOMAIN-CONTAINING PROTEIN"/>
    <property type="match status" value="1"/>
</dbReference>
<proteinExistence type="predicted"/>
<sequence>MLKKNSIYFYKNQDKFKDIQRIELMDEHEKYIKLTDESIEAFISSCQNEPCSIENSSIIPLQYLAHKFEFNELIQFTDKYIKDNSEDLIFATLFFKTDEMTEKSSNHSFFDTSKEEHFISDHLPEYIQKEEMLNLPITVLYRIFELFYKDQQNNDEIKNDMTIFLFNCLDKYGKSASALFSFIDFGEQKIEVVNRLLKDYSDKFDFNLINETLTNTVKDLTSEVIKTKEEYSILFKQMQETFKEQLAELKEMKKQEEDKQKQNEIDNKKRIENFSSYVEKIKNGFDEKIISIQDQFKQICKKQEEFIDDAAVKKYHQMILETITYGQFSKFDDKLKYHFLIELFKNENKQVNQEFINIIKIILDNFLVPESNDNIQMIQIFKGNPNIKITYNKIEDLYQKGQLDSCLTNCVNLSNDILVEIEYPCNNFEQIIKIISDIKSQNEQKMKVSITINDESFFKHKKEWNNIINVCKIGDSISKIGTYAFKECPSLTQVSFSNPSSVTKIEMYAFDKCSSLTKITIPSSVTEIEMYAFDKCSSLTKITIPSSVTEIETYSFYECPSLTQVSFDIPSSLTNIKVYAFFKCPSLTQISIPSSVTKIENNAFGIKSNVTINRI</sequence>
<dbReference type="SUPFAM" id="SSF52058">
    <property type="entry name" value="L domain-like"/>
    <property type="match status" value="1"/>
</dbReference>
<keyword evidence="3" id="KW-1185">Reference proteome</keyword>
<name>A0ABR2H5J8_9EUKA</name>
<dbReference type="InterPro" id="IPR053139">
    <property type="entry name" value="Surface_bspA-like"/>
</dbReference>
<organism evidence="2 3">
    <name type="scientific">Tritrichomonas musculus</name>
    <dbReference type="NCBI Taxonomy" id="1915356"/>
    <lineage>
        <taxon>Eukaryota</taxon>
        <taxon>Metamonada</taxon>
        <taxon>Parabasalia</taxon>
        <taxon>Tritrichomonadida</taxon>
        <taxon>Tritrichomonadidae</taxon>
        <taxon>Tritrichomonas</taxon>
    </lineage>
</organism>
<keyword evidence="1" id="KW-0175">Coiled coil</keyword>
<feature type="coiled-coil region" evidence="1">
    <location>
        <begin position="210"/>
        <end position="269"/>
    </location>
</feature>
<dbReference type="Proteomes" id="UP001470230">
    <property type="component" value="Unassembled WGS sequence"/>
</dbReference>
<dbReference type="Gene3D" id="3.80.10.10">
    <property type="entry name" value="Ribonuclease Inhibitor"/>
    <property type="match status" value="1"/>
</dbReference>
<dbReference type="InterPro" id="IPR032675">
    <property type="entry name" value="LRR_dom_sf"/>
</dbReference>
<accession>A0ABR2H5J8</accession>
<gene>
    <name evidence="2" type="ORF">M9Y10_027126</name>
</gene>
<protein>
    <submittedName>
        <fullName evidence="2">Uncharacterized protein</fullName>
    </submittedName>
</protein>
<reference evidence="2 3" key="1">
    <citation type="submission" date="2024-04" db="EMBL/GenBank/DDBJ databases">
        <title>Tritrichomonas musculus Genome.</title>
        <authorList>
            <person name="Alves-Ferreira E."/>
            <person name="Grigg M."/>
            <person name="Lorenzi H."/>
            <person name="Galac M."/>
        </authorList>
    </citation>
    <scope>NUCLEOTIDE SEQUENCE [LARGE SCALE GENOMIC DNA]</scope>
    <source>
        <strain evidence="2 3">EAF2021</strain>
    </source>
</reference>